<reference evidence="8" key="2">
    <citation type="submission" date="2021-04" db="EMBL/GenBank/DDBJ databases">
        <authorList>
            <person name="Gilroy R."/>
        </authorList>
    </citation>
    <scope>NUCLEOTIDE SEQUENCE</scope>
    <source>
        <strain evidence="8">ChiHjej13B12-24818</strain>
    </source>
</reference>
<comment type="subcellular location">
    <subcellularLocation>
        <location evidence="1">Cell membrane</location>
        <topology evidence="1">Multi-pass membrane protein</topology>
    </subcellularLocation>
</comment>
<feature type="domain" description="Major facilitator superfamily (MFS) profile" evidence="7">
    <location>
        <begin position="31"/>
        <end position="407"/>
    </location>
</feature>
<feature type="transmembrane region" description="Helical" evidence="6">
    <location>
        <begin position="157"/>
        <end position="178"/>
    </location>
</feature>
<evidence type="ECO:0000256" key="6">
    <source>
        <dbReference type="SAM" id="Phobius"/>
    </source>
</evidence>
<dbReference type="SUPFAM" id="SSF103473">
    <property type="entry name" value="MFS general substrate transporter"/>
    <property type="match status" value="1"/>
</dbReference>
<feature type="transmembrane region" description="Helical" evidence="6">
    <location>
        <begin position="65"/>
        <end position="89"/>
    </location>
</feature>
<dbReference type="Gene3D" id="1.20.1250.20">
    <property type="entry name" value="MFS general substrate transporter like domains"/>
    <property type="match status" value="2"/>
</dbReference>
<evidence type="ECO:0000256" key="5">
    <source>
        <dbReference type="ARBA" id="ARBA00023136"/>
    </source>
</evidence>
<evidence type="ECO:0000259" key="7">
    <source>
        <dbReference type="PROSITE" id="PS50850"/>
    </source>
</evidence>
<keyword evidence="2" id="KW-1003">Cell membrane</keyword>
<comment type="caution">
    <text evidence="8">The sequence shown here is derived from an EMBL/GenBank/DDBJ whole genome shotgun (WGS) entry which is preliminary data.</text>
</comment>
<evidence type="ECO:0000256" key="2">
    <source>
        <dbReference type="ARBA" id="ARBA00022475"/>
    </source>
</evidence>
<feature type="transmembrane region" description="Helical" evidence="6">
    <location>
        <begin position="292"/>
        <end position="311"/>
    </location>
</feature>
<dbReference type="InterPro" id="IPR011701">
    <property type="entry name" value="MFS"/>
</dbReference>
<sequence>MASGESLLVESSGHEPGLTRRKARVVRRWISLIALAVGIFALITIEELPIGVLSVMAPDLGVSEGIAGLTVTIPGVLAGVVAVATPVIVRGLDRRLVLALALLCVAISCGLSVIALNFAMLLVARLFAGVAIGLYWAVLPIVAVAQMPENAARALTVAFGGVGAALVLGVPVAAWIGAHLGWRAAFAVTGTVAVLVALVITVIVTPARSSVPVTPRMMLTAARTRGVRHALALTALVITAQFITYSFISPLLIDRAEVPLGQISLMLLGFGIAGLIGNFAVGAIIRRSAPAGVLTIVTGMLVSLLGLLLVVRDPASALAVVTIWGLFAGAASVTIQSFVGTEASEVVEEGTALNSAAFNASIAVGALIGGQILDAAGYGAMVSTSILMLAVAVIVIARYMLTTPATASTAAPEAADVSA</sequence>
<dbReference type="PANTHER" id="PTHR43124:SF3">
    <property type="entry name" value="CHLORAMPHENICOL EFFLUX PUMP RV0191"/>
    <property type="match status" value="1"/>
</dbReference>
<feature type="transmembrane region" description="Helical" evidence="6">
    <location>
        <begin position="184"/>
        <end position="205"/>
    </location>
</feature>
<feature type="transmembrane region" description="Helical" evidence="6">
    <location>
        <begin position="126"/>
        <end position="145"/>
    </location>
</feature>
<dbReference type="PANTHER" id="PTHR43124">
    <property type="entry name" value="PURINE EFFLUX PUMP PBUE"/>
    <property type="match status" value="1"/>
</dbReference>
<feature type="transmembrane region" description="Helical" evidence="6">
    <location>
        <begin position="29"/>
        <end position="45"/>
    </location>
</feature>
<organism evidence="8 9">
    <name type="scientific">Candidatus Brachybacterium merdavium</name>
    <dbReference type="NCBI Taxonomy" id="2838513"/>
    <lineage>
        <taxon>Bacteria</taxon>
        <taxon>Bacillati</taxon>
        <taxon>Actinomycetota</taxon>
        <taxon>Actinomycetes</taxon>
        <taxon>Micrococcales</taxon>
        <taxon>Dermabacteraceae</taxon>
        <taxon>Brachybacterium</taxon>
    </lineage>
</organism>
<dbReference type="InterPro" id="IPR036259">
    <property type="entry name" value="MFS_trans_sf"/>
</dbReference>
<reference evidence="8" key="1">
    <citation type="journal article" date="2021" name="PeerJ">
        <title>Extensive microbial diversity within the chicken gut microbiome revealed by metagenomics and culture.</title>
        <authorList>
            <person name="Gilroy R."/>
            <person name="Ravi A."/>
            <person name="Getino M."/>
            <person name="Pursley I."/>
            <person name="Horton D.L."/>
            <person name="Alikhan N.F."/>
            <person name="Baker D."/>
            <person name="Gharbi K."/>
            <person name="Hall N."/>
            <person name="Watson M."/>
            <person name="Adriaenssens E.M."/>
            <person name="Foster-Nyarko E."/>
            <person name="Jarju S."/>
            <person name="Secka A."/>
            <person name="Antonio M."/>
            <person name="Oren A."/>
            <person name="Chaudhuri R.R."/>
            <person name="La Ragione R."/>
            <person name="Hildebrand F."/>
            <person name="Pallen M.J."/>
        </authorList>
    </citation>
    <scope>NUCLEOTIDE SEQUENCE</scope>
    <source>
        <strain evidence="8">ChiHjej13B12-24818</strain>
    </source>
</reference>
<dbReference type="Pfam" id="PF07690">
    <property type="entry name" value="MFS_1"/>
    <property type="match status" value="1"/>
</dbReference>
<dbReference type="PROSITE" id="PS50850">
    <property type="entry name" value="MFS"/>
    <property type="match status" value="1"/>
</dbReference>
<dbReference type="InterPro" id="IPR050189">
    <property type="entry name" value="MFS_Efflux_Transporters"/>
</dbReference>
<dbReference type="EMBL" id="DWZH01000012">
    <property type="protein sequence ID" value="HJB09260.1"/>
    <property type="molecule type" value="Genomic_DNA"/>
</dbReference>
<dbReference type="InterPro" id="IPR020846">
    <property type="entry name" value="MFS_dom"/>
</dbReference>
<name>A0A9D2RMN4_9MICO</name>
<keyword evidence="4 6" id="KW-1133">Transmembrane helix</keyword>
<feature type="transmembrane region" description="Helical" evidence="6">
    <location>
        <begin position="351"/>
        <end position="372"/>
    </location>
</feature>
<dbReference type="GO" id="GO:0022857">
    <property type="term" value="F:transmembrane transporter activity"/>
    <property type="evidence" value="ECO:0007669"/>
    <property type="project" value="InterPro"/>
</dbReference>
<evidence type="ECO:0000256" key="3">
    <source>
        <dbReference type="ARBA" id="ARBA00022692"/>
    </source>
</evidence>
<gene>
    <name evidence="8" type="ORF">H9786_01825</name>
</gene>
<protein>
    <submittedName>
        <fullName evidence="8">MFS transporter</fullName>
    </submittedName>
</protein>
<dbReference type="Proteomes" id="UP000823823">
    <property type="component" value="Unassembled WGS sequence"/>
</dbReference>
<feature type="transmembrane region" description="Helical" evidence="6">
    <location>
        <begin position="226"/>
        <end position="248"/>
    </location>
</feature>
<evidence type="ECO:0000256" key="1">
    <source>
        <dbReference type="ARBA" id="ARBA00004651"/>
    </source>
</evidence>
<feature type="transmembrane region" description="Helical" evidence="6">
    <location>
        <begin position="96"/>
        <end position="120"/>
    </location>
</feature>
<feature type="transmembrane region" description="Helical" evidence="6">
    <location>
        <begin position="378"/>
        <end position="401"/>
    </location>
</feature>
<feature type="transmembrane region" description="Helical" evidence="6">
    <location>
        <begin position="317"/>
        <end position="339"/>
    </location>
</feature>
<keyword evidence="5 6" id="KW-0472">Membrane</keyword>
<evidence type="ECO:0000313" key="8">
    <source>
        <dbReference type="EMBL" id="HJB09260.1"/>
    </source>
</evidence>
<proteinExistence type="predicted"/>
<evidence type="ECO:0000313" key="9">
    <source>
        <dbReference type="Proteomes" id="UP000823823"/>
    </source>
</evidence>
<dbReference type="CDD" id="cd17324">
    <property type="entry name" value="MFS_NepI_like"/>
    <property type="match status" value="1"/>
</dbReference>
<evidence type="ECO:0000256" key="4">
    <source>
        <dbReference type="ARBA" id="ARBA00022989"/>
    </source>
</evidence>
<dbReference type="GO" id="GO:0005886">
    <property type="term" value="C:plasma membrane"/>
    <property type="evidence" value="ECO:0007669"/>
    <property type="project" value="UniProtKB-SubCell"/>
</dbReference>
<dbReference type="AlphaFoldDB" id="A0A9D2RMN4"/>
<keyword evidence="3 6" id="KW-0812">Transmembrane</keyword>
<accession>A0A9D2RMN4</accession>
<feature type="transmembrane region" description="Helical" evidence="6">
    <location>
        <begin position="260"/>
        <end position="285"/>
    </location>
</feature>